<dbReference type="AlphaFoldDB" id="Q4T1X5"/>
<sequence length="49" mass="5585">VFIFSRSEVAPGVYECWGNFVESWGLKAYVTWMTLAVFILPVLIITVCQ</sequence>
<reference evidence="2" key="1">
    <citation type="journal article" date="2004" name="Nature">
        <title>Genome duplication in the teleost fish Tetraodon nigroviridis reveals the early vertebrate proto-karyotype.</title>
        <authorList>
            <person name="Jaillon O."/>
            <person name="Aury J.-M."/>
            <person name="Brunet F."/>
            <person name="Petit J.-L."/>
            <person name="Stange-Thomann N."/>
            <person name="Mauceli E."/>
            <person name="Bouneau L."/>
            <person name="Fischer C."/>
            <person name="Ozouf-Costaz C."/>
            <person name="Bernot A."/>
            <person name="Nicaud S."/>
            <person name="Jaffe D."/>
            <person name="Fisher S."/>
            <person name="Lutfalla G."/>
            <person name="Dossat C."/>
            <person name="Segurens B."/>
            <person name="Dasilva C."/>
            <person name="Salanoubat M."/>
            <person name="Levy M."/>
            <person name="Boudet N."/>
            <person name="Castellano S."/>
            <person name="Anthouard V."/>
            <person name="Jubin C."/>
            <person name="Castelli V."/>
            <person name="Katinka M."/>
            <person name="Vacherie B."/>
            <person name="Biemont C."/>
            <person name="Skalli Z."/>
            <person name="Cattolico L."/>
            <person name="Poulain J."/>
            <person name="De Berardinis V."/>
            <person name="Cruaud C."/>
            <person name="Duprat S."/>
            <person name="Brottier P."/>
            <person name="Coutanceau J.-P."/>
            <person name="Gouzy J."/>
            <person name="Parra G."/>
            <person name="Lardier G."/>
            <person name="Chapple C."/>
            <person name="McKernan K.J."/>
            <person name="McEwan P."/>
            <person name="Bosak S."/>
            <person name="Kellis M."/>
            <person name="Volff J.-N."/>
            <person name="Guigo R."/>
            <person name="Zody M.C."/>
            <person name="Mesirov J."/>
            <person name="Lindblad-Toh K."/>
            <person name="Birren B."/>
            <person name="Nusbaum C."/>
            <person name="Kahn D."/>
            <person name="Robinson-Rechavi M."/>
            <person name="Laudet V."/>
            <person name="Schachter V."/>
            <person name="Quetier F."/>
            <person name="Saurin W."/>
            <person name="Scarpelli C."/>
            <person name="Wincker P."/>
            <person name="Lander E.S."/>
            <person name="Weissenbach J."/>
            <person name="Roest Crollius H."/>
        </authorList>
    </citation>
    <scope>NUCLEOTIDE SEQUENCE [LARGE SCALE GENOMIC DNA]</scope>
</reference>
<dbReference type="OrthoDB" id="5987909at2759"/>
<organism evidence="2">
    <name type="scientific">Tetraodon nigroviridis</name>
    <name type="common">Spotted green pufferfish</name>
    <name type="synonym">Chelonodon nigroviridis</name>
    <dbReference type="NCBI Taxonomy" id="99883"/>
    <lineage>
        <taxon>Eukaryota</taxon>
        <taxon>Metazoa</taxon>
        <taxon>Chordata</taxon>
        <taxon>Craniata</taxon>
        <taxon>Vertebrata</taxon>
        <taxon>Euteleostomi</taxon>
        <taxon>Actinopterygii</taxon>
        <taxon>Neopterygii</taxon>
        <taxon>Teleostei</taxon>
        <taxon>Neoteleostei</taxon>
        <taxon>Acanthomorphata</taxon>
        <taxon>Eupercaria</taxon>
        <taxon>Tetraodontiformes</taxon>
        <taxon>Tetradontoidea</taxon>
        <taxon>Tetraodontidae</taxon>
        <taxon>Tetraodon</taxon>
    </lineage>
</organism>
<protein>
    <submittedName>
        <fullName evidence="2">(spotted green pufferfish) hypothetical protein</fullName>
    </submittedName>
</protein>
<evidence type="ECO:0000313" key="2">
    <source>
        <dbReference type="EMBL" id="CAF93107.1"/>
    </source>
</evidence>
<dbReference type="EMBL" id="CAAE01010455">
    <property type="protein sequence ID" value="CAF93107.1"/>
    <property type="molecule type" value="Genomic_DNA"/>
</dbReference>
<keyword evidence="1" id="KW-1133">Transmembrane helix</keyword>
<reference evidence="2" key="2">
    <citation type="submission" date="2004-02" db="EMBL/GenBank/DDBJ databases">
        <authorList>
            <consortium name="Genoscope"/>
            <consortium name="Whitehead Institute Centre for Genome Research"/>
        </authorList>
    </citation>
    <scope>NUCLEOTIDE SEQUENCE</scope>
</reference>
<keyword evidence="1" id="KW-0812">Transmembrane</keyword>
<proteinExistence type="predicted"/>
<name>Q4T1X5_TETNG</name>
<feature type="non-terminal residue" evidence="2">
    <location>
        <position position="1"/>
    </location>
</feature>
<accession>Q4T1X5</accession>
<feature type="non-terminal residue" evidence="2">
    <location>
        <position position="49"/>
    </location>
</feature>
<evidence type="ECO:0000256" key="1">
    <source>
        <dbReference type="SAM" id="Phobius"/>
    </source>
</evidence>
<gene>
    <name evidence="2" type="ORF">GSTENG00008599001</name>
</gene>
<keyword evidence="1" id="KW-0472">Membrane</keyword>
<dbReference type="KEGG" id="tng:GSTEN00008599G001"/>
<feature type="transmembrane region" description="Helical" evidence="1">
    <location>
        <begin position="29"/>
        <end position="48"/>
    </location>
</feature>
<comment type="caution">
    <text evidence="2">The sequence shown here is derived from an EMBL/GenBank/DDBJ whole genome shotgun (WGS) entry which is preliminary data.</text>
</comment>
<dbReference type="Gene3D" id="1.20.1070.10">
    <property type="entry name" value="Rhodopsin 7-helix transmembrane proteins"/>
    <property type="match status" value="1"/>
</dbReference>